<evidence type="ECO:0000313" key="2">
    <source>
        <dbReference type="EMBL" id="KAH1063875.1"/>
    </source>
</evidence>
<dbReference type="AlphaFoldDB" id="A0A9D3UX64"/>
<protein>
    <submittedName>
        <fullName evidence="2">Uncharacterized protein</fullName>
    </submittedName>
</protein>
<proteinExistence type="predicted"/>
<dbReference type="Proteomes" id="UP000828251">
    <property type="component" value="Unassembled WGS sequence"/>
</dbReference>
<feature type="region of interest" description="Disordered" evidence="1">
    <location>
        <begin position="137"/>
        <end position="159"/>
    </location>
</feature>
<accession>A0A9D3UX64</accession>
<evidence type="ECO:0000313" key="3">
    <source>
        <dbReference type="Proteomes" id="UP000828251"/>
    </source>
</evidence>
<evidence type="ECO:0000256" key="1">
    <source>
        <dbReference type="SAM" id="MobiDB-lite"/>
    </source>
</evidence>
<comment type="caution">
    <text evidence="2">The sequence shown here is derived from an EMBL/GenBank/DDBJ whole genome shotgun (WGS) entry which is preliminary data.</text>
</comment>
<organism evidence="2 3">
    <name type="scientific">Gossypium stocksii</name>
    <dbReference type="NCBI Taxonomy" id="47602"/>
    <lineage>
        <taxon>Eukaryota</taxon>
        <taxon>Viridiplantae</taxon>
        <taxon>Streptophyta</taxon>
        <taxon>Embryophyta</taxon>
        <taxon>Tracheophyta</taxon>
        <taxon>Spermatophyta</taxon>
        <taxon>Magnoliopsida</taxon>
        <taxon>eudicotyledons</taxon>
        <taxon>Gunneridae</taxon>
        <taxon>Pentapetalae</taxon>
        <taxon>rosids</taxon>
        <taxon>malvids</taxon>
        <taxon>Malvales</taxon>
        <taxon>Malvaceae</taxon>
        <taxon>Malvoideae</taxon>
        <taxon>Gossypium</taxon>
    </lineage>
</organism>
<keyword evidence="3" id="KW-1185">Reference proteome</keyword>
<dbReference type="EMBL" id="JAIQCV010000009">
    <property type="protein sequence ID" value="KAH1063875.1"/>
    <property type="molecule type" value="Genomic_DNA"/>
</dbReference>
<gene>
    <name evidence="2" type="ORF">J1N35_028862</name>
</gene>
<sequence length="256" mass="27766">MKSICIWKTLNDELIHVLVRIDGYECGEIDKVDKSSLVCLNFQCPSHDTEGCPDWWKECYVPSPKSEAKGTSSAHGKTSTSHSSPTTCRVCTEGYECGEIDQVDKSSLVCLNFQCSSHDTEGCLDWWEEFYAPSPKSEAKGTSSAHGKTSTSRSSPTTCRGRGRVCANATTAMGVDGLTGASFTERRLQHCLCSSGSRVSQGVKGILKGYGSARKLSNLVRSEIFIKGVIDDCSQWHKKVNSRLSSKASIDAALGD</sequence>
<reference evidence="2 3" key="1">
    <citation type="journal article" date="2021" name="Plant Biotechnol. J.">
        <title>Multi-omics assisted identification of the key and species-specific regulatory components of drought-tolerant mechanisms in Gossypium stocksii.</title>
        <authorList>
            <person name="Yu D."/>
            <person name="Ke L."/>
            <person name="Zhang D."/>
            <person name="Wu Y."/>
            <person name="Sun Y."/>
            <person name="Mei J."/>
            <person name="Sun J."/>
            <person name="Sun Y."/>
        </authorList>
    </citation>
    <scope>NUCLEOTIDE SEQUENCE [LARGE SCALE GENOMIC DNA]</scope>
    <source>
        <strain evidence="3">cv. E1</strain>
        <tissue evidence="2">Leaf</tissue>
    </source>
</reference>
<name>A0A9D3UX64_9ROSI</name>
<feature type="compositionally biased region" description="Low complexity" evidence="1">
    <location>
        <begin position="149"/>
        <end position="159"/>
    </location>
</feature>